<evidence type="ECO:0000256" key="8">
    <source>
        <dbReference type="ARBA" id="ARBA00023245"/>
    </source>
</evidence>
<gene>
    <name evidence="13" type="ORF">IMCC12053_1015</name>
</gene>
<evidence type="ECO:0000256" key="7">
    <source>
        <dbReference type="ARBA" id="ARBA00023136"/>
    </source>
</evidence>
<dbReference type="InterPro" id="IPR005950">
    <property type="entry name" value="ModA"/>
</dbReference>
<dbReference type="PIRSF" id="PIRSF004846">
    <property type="entry name" value="ModA"/>
    <property type="match status" value="1"/>
</dbReference>
<keyword evidence="3" id="KW-0813">Transport</keyword>
<sequence>MTLRHLQAPVTRRGGLGFQRFARALIRLMPCAFVAAAHYVQTFTPPNIRKPMMLFRTFLISLIAASTLCGGRGAAAADVTVFAASSLKTALDDVARQYEARTGLDVAISYAGSSVLARQIQHGAPADLFVSANADWMDVLEADGLLVAGSRVDLLGNTLVLVAHDTDAPVSLTDPTALATRLGEGYLAMALVDAVPAGMYGKAALVSLGLWGSVRGQVAQSDNVRAALALVASGEAPYGIVYATDAQSSDCVHVVAHFPQITHPPIVYPMAEIAGQGGAATQSFRGALMGETARATFQSHGFIVMEHTP</sequence>
<dbReference type="Pfam" id="PF13531">
    <property type="entry name" value="SBP_bac_11"/>
    <property type="match status" value="1"/>
</dbReference>
<dbReference type="GO" id="GO:0030973">
    <property type="term" value="F:molybdate ion binding"/>
    <property type="evidence" value="ECO:0007669"/>
    <property type="project" value="TreeGrafter"/>
</dbReference>
<keyword evidence="4" id="KW-1003">Cell membrane</keyword>
<dbReference type="STRING" id="1397108.IMCC12053_1015"/>
<evidence type="ECO:0000256" key="12">
    <source>
        <dbReference type="ARBA" id="ARBA00078141"/>
    </source>
</evidence>
<dbReference type="RefSeq" id="WP_236852538.1">
    <property type="nucleotide sequence ID" value="NZ_CP012023.1"/>
</dbReference>
<evidence type="ECO:0000256" key="6">
    <source>
        <dbReference type="ARBA" id="ARBA00022729"/>
    </source>
</evidence>
<protein>
    <recommendedName>
        <fullName evidence="11">Molybdate-binding protein ModA</fullName>
    </recommendedName>
    <alternativeName>
        <fullName evidence="12">Molybdate/tungstate-binding protein ModA</fullName>
    </alternativeName>
</protein>
<keyword evidence="14" id="KW-1185">Reference proteome</keyword>
<reference evidence="14" key="1">
    <citation type="submission" date="2015-05" db="EMBL/GenBank/DDBJ databases">
        <authorList>
            <person name="Oh H.-M."/>
            <person name="Yang J.-A."/>
            <person name="Cho J.-C."/>
            <person name="Kang I."/>
        </authorList>
    </citation>
    <scope>NUCLEOTIDE SEQUENCE [LARGE SCALE GENOMIC DNA]</scope>
    <source>
        <strain evidence="14">IMCC 12053</strain>
    </source>
</reference>
<dbReference type="GO" id="GO:0046872">
    <property type="term" value="F:metal ion binding"/>
    <property type="evidence" value="ECO:0007669"/>
    <property type="project" value="UniProtKB-KW"/>
</dbReference>
<dbReference type="InterPro" id="IPR050682">
    <property type="entry name" value="ModA/WtpA"/>
</dbReference>
<comment type="function">
    <text evidence="9">Involved in the transport of molybdenum into the cell. Part of the binding-protein-dependent transport system ModABCD.</text>
</comment>
<evidence type="ECO:0000256" key="1">
    <source>
        <dbReference type="ARBA" id="ARBA00004236"/>
    </source>
</evidence>
<dbReference type="GO" id="GO:0005886">
    <property type="term" value="C:plasma membrane"/>
    <property type="evidence" value="ECO:0007669"/>
    <property type="project" value="UniProtKB-SubCell"/>
</dbReference>
<dbReference type="Proteomes" id="UP000064920">
    <property type="component" value="Chromosome"/>
</dbReference>
<evidence type="ECO:0000313" key="13">
    <source>
        <dbReference type="EMBL" id="ALI54963.1"/>
    </source>
</evidence>
<evidence type="ECO:0000256" key="2">
    <source>
        <dbReference type="ARBA" id="ARBA00009175"/>
    </source>
</evidence>
<evidence type="ECO:0000256" key="5">
    <source>
        <dbReference type="ARBA" id="ARBA00022723"/>
    </source>
</evidence>
<dbReference type="SUPFAM" id="SSF53850">
    <property type="entry name" value="Periplasmic binding protein-like II"/>
    <property type="match status" value="1"/>
</dbReference>
<proteinExistence type="inferred from homology"/>
<accession>A0A0P0A8T7</accession>
<dbReference type="Gene3D" id="3.40.190.10">
    <property type="entry name" value="Periplasmic binding protein-like II"/>
    <property type="match status" value="2"/>
</dbReference>
<evidence type="ECO:0000256" key="11">
    <source>
        <dbReference type="ARBA" id="ARBA00073171"/>
    </source>
</evidence>
<evidence type="ECO:0000256" key="10">
    <source>
        <dbReference type="ARBA" id="ARBA00062515"/>
    </source>
</evidence>
<comment type="subcellular location">
    <subcellularLocation>
        <location evidence="1">Cell membrane</location>
    </subcellularLocation>
</comment>
<keyword evidence="5" id="KW-0479">Metal-binding</keyword>
<dbReference type="PANTHER" id="PTHR30632">
    <property type="entry name" value="MOLYBDATE-BINDING PERIPLASMIC PROTEIN"/>
    <property type="match status" value="1"/>
</dbReference>
<dbReference type="GO" id="GO:0015689">
    <property type="term" value="P:molybdate ion transport"/>
    <property type="evidence" value="ECO:0007669"/>
    <property type="project" value="InterPro"/>
</dbReference>
<comment type="similarity">
    <text evidence="2">Belongs to the bacterial solute-binding protein ModA family.</text>
</comment>
<dbReference type="GO" id="GO:0030288">
    <property type="term" value="C:outer membrane-bounded periplasmic space"/>
    <property type="evidence" value="ECO:0007669"/>
    <property type="project" value="TreeGrafter"/>
</dbReference>
<keyword evidence="7" id="KW-0472">Membrane</keyword>
<dbReference type="AlphaFoldDB" id="A0A0P0A8T7"/>
<dbReference type="NCBIfam" id="TIGR01256">
    <property type="entry name" value="modA"/>
    <property type="match status" value="1"/>
</dbReference>
<dbReference type="FunFam" id="3.40.190.10:FF:000030">
    <property type="entry name" value="Molybdate ABC transporter substrate-binding protein"/>
    <property type="match status" value="1"/>
</dbReference>
<dbReference type="KEGG" id="cmar:IMCC12053_1015"/>
<evidence type="ECO:0000313" key="14">
    <source>
        <dbReference type="Proteomes" id="UP000064920"/>
    </source>
</evidence>
<name>A0A0P0A8T7_9RHOB</name>
<evidence type="ECO:0000256" key="9">
    <source>
        <dbReference type="ARBA" id="ARBA00056002"/>
    </source>
</evidence>
<keyword evidence="8" id="KW-0826">Tungsten</keyword>
<organism evidence="13 14">
    <name type="scientific">Celeribacter marinus</name>
    <dbReference type="NCBI Taxonomy" id="1397108"/>
    <lineage>
        <taxon>Bacteria</taxon>
        <taxon>Pseudomonadati</taxon>
        <taxon>Pseudomonadota</taxon>
        <taxon>Alphaproteobacteria</taxon>
        <taxon>Rhodobacterales</taxon>
        <taxon>Roseobacteraceae</taxon>
        <taxon>Celeribacter</taxon>
    </lineage>
</organism>
<evidence type="ECO:0000256" key="4">
    <source>
        <dbReference type="ARBA" id="ARBA00022475"/>
    </source>
</evidence>
<comment type="subunit">
    <text evidence="10">The complex is composed of two ATP-binding proteins (ModC), two transmembrane proteins (ModB) and a solute-binding protein (ModA).</text>
</comment>
<dbReference type="PATRIC" id="fig|1397108.4.peg.1042"/>
<evidence type="ECO:0000256" key="3">
    <source>
        <dbReference type="ARBA" id="ARBA00022448"/>
    </source>
</evidence>
<keyword evidence="6" id="KW-0732">Signal</keyword>
<dbReference type="PANTHER" id="PTHR30632:SF17">
    <property type="entry name" value="MOLYBDATE-BINDING PROTEIN MODA"/>
    <property type="match status" value="1"/>
</dbReference>
<dbReference type="EMBL" id="CP012023">
    <property type="protein sequence ID" value="ALI54963.1"/>
    <property type="molecule type" value="Genomic_DNA"/>
</dbReference>